<evidence type="ECO:0000259" key="1">
    <source>
        <dbReference type="SMART" id="SM01205"/>
    </source>
</evidence>
<dbReference type="SMART" id="SM01205">
    <property type="entry name" value="FKS1_dom1"/>
    <property type="match status" value="1"/>
</dbReference>
<dbReference type="PANTHER" id="PTHR12741">
    <property type="entry name" value="LYST-INTERACTING PROTEIN LIP5 DOPAMINE RESPONSIVE PROTEIN DRG-1"/>
    <property type="match status" value="1"/>
</dbReference>
<dbReference type="EMBL" id="AB025605">
    <property type="protein sequence ID" value="BAA98064.1"/>
    <property type="molecule type" value="Genomic_DNA"/>
</dbReference>
<protein>
    <submittedName>
        <fullName evidence="2">Similarity to callose synthase catalytic subunit</fullName>
    </submittedName>
</protein>
<dbReference type="PANTHER" id="PTHR12741:SF70">
    <property type="entry name" value="CALLOSE SYNTHASE 2-RELATED"/>
    <property type="match status" value="1"/>
</dbReference>
<sequence>MRQTQRQPNVCLLLDDRALDTVMEKLLGNYNKWCNHVGLESSLRFPKDKQQKVVQQRKLLYTGLYLLIWGEAANLRFMPECLCYIYHHMAFELFEMLESKGSKKKYKPKNPTYSGKDEDFLTKVVTPVYKTIAEEAKKSGEGKHSEWRNYDDLNEYFWSKQYLDKLGWPMKANADFFCKTSQQLGLNKSEKKPDLGDGCVGKAMIIIAWNETSESGGAVFHKVLSVFITAAKLNLFQGV</sequence>
<proteinExistence type="predicted"/>
<reference key="2">
    <citation type="journal article" date="2000" name="Nature">
        <title>Sequence and analysis of chromosome 5 of the plant Arabidopsis thaliana.</title>
        <authorList>
            <consortium name="Kazusa DNA Research Institute"/>
            <consortium name="Cold Spring Harbor and Washington University in St Louis Sequencing Consortium"/>
            <consortium name="European Union Arabidopsis Genome Sequencing Consortium"/>
            <person name="Tabata S."/>
            <person name="Kaneko T."/>
            <person name="Nakamura Y."/>
            <person name="Kotani H."/>
            <person name="Kato T."/>
            <person name="Asamizu E."/>
            <person name="Miyajima N."/>
            <person name="Sasamoto S."/>
            <person name="Kimura T."/>
            <person name="Hosouchi T."/>
            <person name="Kawashima K."/>
            <person name="Kohara M."/>
            <person name="Matsumoto M."/>
            <person name="Matsuno A."/>
            <person name="Muraki A."/>
            <person name="Nakayama S."/>
            <person name="Nakazaki N."/>
            <person name="Naruo K."/>
            <person name="Okumura S."/>
            <person name="Shinpo S."/>
            <person name="Takeuchi C."/>
            <person name="Wada T."/>
            <person name="Watanabe A."/>
            <person name="Yamada M."/>
            <person name="Yasuda M."/>
            <person name="Sato S."/>
            <person name="de la Bastide M."/>
            <person name="Huang E."/>
            <person name="Spiegel L."/>
            <person name="Gnoj L."/>
            <person name="O'Shaughnessy A."/>
            <person name="Preston R."/>
            <person name="Habermann K."/>
            <person name="Murray J."/>
            <person name="Johnson D."/>
            <person name="Rohlfing T."/>
            <person name="Nelson J."/>
            <person name="Stoneking T."/>
            <person name="Pepin K."/>
            <person name="Spieth J."/>
            <person name="Sekhon M."/>
            <person name="Armstrong J."/>
            <person name="Becker M."/>
            <person name="Belter E."/>
            <person name="Cordum H."/>
            <person name="Cordes M."/>
            <person name="Courtney L."/>
            <person name="Courtney W."/>
            <person name="Dante M."/>
            <person name="Du H."/>
            <person name="Edwards J."/>
            <person name="Fryman J."/>
            <person name="Haakensen B."/>
            <person name="Lamar E."/>
            <person name="Latreille P."/>
            <person name="Leonard S."/>
            <person name="Meyer R."/>
            <person name="Mulvaney E."/>
            <person name="Ozersky P."/>
            <person name="Riley A."/>
            <person name="Strowmatt C."/>
            <person name="Wagner-McPherson C."/>
            <person name="Wollam A."/>
            <person name="Yoakum M."/>
            <person name="Bell M."/>
            <person name="Dedhia N."/>
            <person name="Parnell L."/>
            <person name="Shah R."/>
            <person name="Rodriguez M."/>
            <person name="See L.H."/>
            <person name="Vil D."/>
            <person name="Baker J."/>
            <person name="Kirchoff K."/>
            <person name="Toth K."/>
            <person name="King L."/>
            <person name="Bahret A."/>
            <person name="Miller B."/>
            <person name="Marra M."/>
            <person name="Martienssen R."/>
            <person name="McCombie W.R."/>
            <person name="Wilson R.K."/>
            <person name="Murphy G."/>
            <person name="Bancroft I."/>
            <person name="Volckaert G."/>
            <person name="Wambutt R."/>
            <person name="Dusterhoft A."/>
            <person name="Stiekema W."/>
            <person name="Pohl T."/>
            <person name="Entian K.D."/>
            <person name="Terryn N."/>
            <person name="Hartley N."/>
            <person name="Bent E."/>
            <person name="Johnson S."/>
            <person name="Langham S.A."/>
            <person name="McCullagh B."/>
            <person name="Robben J."/>
            <person name="Grymonprez B."/>
            <person name="Zimmermann W."/>
            <person name="Ramsperger U."/>
            <person name="Wedler H."/>
            <person name="Balke K."/>
            <person name="Wedler E."/>
            <person name="Peters S."/>
            <person name="van Staveren M."/>
            <person name="Dirkse W."/>
            <person name="Mooijman P."/>
            <person name="Lankhorst R.K."/>
            <person name="Weitzenegger T."/>
            <person name="Bothe G."/>
            <person name="Rose M."/>
            <person name="Hauf J."/>
            <person name="Berneiser S."/>
            <person name="Hempel S."/>
            <person name="Feldpausch M."/>
            <person name="Lamberth S."/>
            <person name="Villarroel R."/>
            <person name="Gielen J."/>
            <person name="Ardiles W."/>
            <person name="Bents O."/>
            <person name="Lemcke K."/>
            <person name="Kolesov G."/>
            <person name="Mayer K."/>
            <person name="Rudd S."/>
            <person name="Schoof H."/>
            <person name="Schueller C."/>
            <person name="Zaccaria P."/>
            <person name="Mewes H.W."/>
            <person name="Bevan M."/>
            <person name="Fransz P."/>
        </authorList>
    </citation>
    <scope>NUCLEOTIDE SEQUENCE [LARGE SCALE GENOMIC DNA]</scope>
    <source>
        <strain>cv. Columbia</strain>
    </source>
</reference>
<dbReference type="InterPro" id="IPR026899">
    <property type="entry name" value="FKS1-like_dom1"/>
</dbReference>
<name>Q9LTG6_ARATH</name>
<evidence type="ECO:0000313" key="2">
    <source>
        <dbReference type="EMBL" id="BAA98064.1"/>
    </source>
</evidence>
<dbReference type="Pfam" id="PF14288">
    <property type="entry name" value="FKS1_dom1"/>
    <property type="match status" value="1"/>
</dbReference>
<reference evidence="2" key="1">
    <citation type="submission" date="1999-04" db="EMBL/GenBank/DDBJ databases">
        <title>Structural analysis of Arabidopsis thaliana chromosome 5. XI.</title>
        <authorList>
            <person name="Kaneko T."/>
            <person name="Katoh T."/>
            <person name="Asamizu E."/>
            <person name="Sato S."/>
            <person name="Nakamura Y."/>
            <person name="Kotani H."/>
            <person name="Tabata S."/>
        </authorList>
    </citation>
    <scope>NUCLEOTIDE SEQUENCE</scope>
</reference>
<accession>Q9LTG6</accession>
<feature type="domain" description="1,3-beta-glucan synthase component FKS1-like" evidence="1">
    <location>
        <begin position="56"/>
        <end position="171"/>
    </location>
</feature>
<dbReference type="AlphaFoldDB" id="Q9LTG6"/>
<organism evidence="2">
    <name type="scientific">Arabidopsis thaliana</name>
    <name type="common">Mouse-ear cress</name>
    <dbReference type="NCBI Taxonomy" id="3702"/>
    <lineage>
        <taxon>Eukaryota</taxon>
        <taxon>Viridiplantae</taxon>
        <taxon>Streptophyta</taxon>
        <taxon>Embryophyta</taxon>
        <taxon>Tracheophyta</taxon>
        <taxon>Spermatophyta</taxon>
        <taxon>Magnoliopsida</taxon>
        <taxon>eudicotyledons</taxon>
        <taxon>Gunneridae</taxon>
        <taxon>Pentapetalae</taxon>
        <taxon>rosids</taxon>
        <taxon>malvids</taxon>
        <taxon>Brassicales</taxon>
        <taxon>Brassicaceae</taxon>
        <taxon>Camelineae</taxon>
        <taxon>Arabidopsis</taxon>
    </lineage>
</organism>